<dbReference type="InterPro" id="IPR023997">
    <property type="entry name" value="TonB-dep_OMP_SusC/RagA_CS"/>
</dbReference>
<dbReference type="GO" id="GO:0009279">
    <property type="term" value="C:cell outer membrane"/>
    <property type="evidence" value="ECO:0007669"/>
    <property type="project" value="UniProtKB-SubCell"/>
</dbReference>
<comment type="similarity">
    <text evidence="2">Belongs to the TonB-dependent receptor family.</text>
</comment>
<dbReference type="KEGG" id="nia:A8C56_02515"/>
<dbReference type="OrthoDB" id="899266at2"/>
<organism evidence="4 5">
    <name type="scientific">Niabella ginsenosidivorans</name>
    <dbReference type="NCBI Taxonomy" id="1176587"/>
    <lineage>
        <taxon>Bacteria</taxon>
        <taxon>Pseudomonadati</taxon>
        <taxon>Bacteroidota</taxon>
        <taxon>Chitinophagia</taxon>
        <taxon>Chitinophagales</taxon>
        <taxon>Chitinophagaceae</taxon>
        <taxon>Niabella</taxon>
    </lineage>
</organism>
<evidence type="ECO:0000313" key="5">
    <source>
        <dbReference type="Proteomes" id="UP000077667"/>
    </source>
</evidence>
<dbReference type="InterPro" id="IPR037066">
    <property type="entry name" value="Plug_dom_sf"/>
</dbReference>
<dbReference type="InterPro" id="IPR008969">
    <property type="entry name" value="CarboxyPept-like_regulatory"/>
</dbReference>
<dbReference type="PANTHER" id="PTHR30069:SF29">
    <property type="entry name" value="HEMOGLOBIN AND HEMOGLOBIN-HAPTOGLOBIN-BINDING PROTEIN 1-RELATED"/>
    <property type="match status" value="1"/>
</dbReference>
<reference evidence="4 5" key="1">
    <citation type="submission" date="2016-05" db="EMBL/GenBank/DDBJ databases">
        <title>Niabella ginsenosidivorans BS26 whole genome sequencing.</title>
        <authorList>
            <person name="Im W.T."/>
            <person name="Siddiqi M.Z."/>
        </authorList>
    </citation>
    <scope>NUCLEOTIDE SEQUENCE [LARGE SCALE GENOMIC DNA]</scope>
    <source>
        <strain evidence="4 5">BS26</strain>
    </source>
</reference>
<evidence type="ECO:0000313" key="4">
    <source>
        <dbReference type="EMBL" id="ANH79998.1"/>
    </source>
</evidence>
<dbReference type="AlphaFoldDB" id="A0A1A9HX61"/>
<dbReference type="SUPFAM" id="SSF56935">
    <property type="entry name" value="Porins"/>
    <property type="match status" value="1"/>
</dbReference>
<dbReference type="PANTHER" id="PTHR30069">
    <property type="entry name" value="TONB-DEPENDENT OUTER MEMBRANE RECEPTOR"/>
    <property type="match status" value="1"/>
</dbReference>
<dbReference type="InterPro" id="IPR023996">
    <property type="entry name" value="TonB-dep_OMP_SusC/RagA"/>
</dbReference>
<protein>
    <submittedName>
        <fullName evidence="4">SusC/RagA family TonB-linked outer membrane protein</fullName>
    </submittedName>
</protein>
<keyword evidence="2" id="KW-0998">Cell outer membrane</keyword>
<dbReference type="Gene3D" id="2.170.130.10">
    <property type="entry name" value="TonB-dependent receptor, plug domain"/>
    <property type="match status" value="1"/>
</dbReference>
<accession>A0A1A9HX61</accession>
<evidence type="ECO:0000259" key="3">
    <source>
        <dbReference type="Pfam" id="PF07715"/>
    </source>
</evidence>
<name>A0A1A9HX61_9BACT</name>
<dbReference type="GO" id="GO:0015344">
    <property type="term" value="F:siderophore uptake transmembrane transporter activity"/>
    <property type="evidence" value="ECO:0007669"/>
    <property type="project" value="TreeGrafter"/>
</dbReference>
<keyword evidence="5" id="KW-1185">Reference proteome</keyword>
<keyword evidence="1" id="KW-0732">Signal</keyword>
<dbReference type="NCBIfam" id="TIGR04057">
    <property type="entry name" value="SusC_RagA_signa"/>
    <property type="match status" value="1"/>
</dbReference>
<dbReference type="Pfam" id="PF13620">
    <property type="entry name" value="CarboxypepD_reg"/>
    <property type="match status" value="1"/>
</dbReference>
<keyword evidence="2" id="KW-1134">Transmembrane beta strand</keyword>
<keyword evidence="2" id="KW-0813">Transport</keyword>
<dbReference type="PROSITE" id="PS52016">
    <property type="entry name" value="TONB_DEPENDENT_REC_3"/>
    <property type="match status" value="1"/>
</dbReference>
<dbReference type="STRING" id="1176587.A8C56_02515"/>
<dbReference type="Proteomes" id="UP000077667">
    <property type="component" value="Chromosome"/>
</dbReference>
<comment type="subcellular location">
    <subcellularLocation>
        <location evidence="2">Cell outer membrane</location>
        <topology evidence="2">Multi-pass membrane protein</topology>
    </subcellularLocation>
</comment>
<evidence type="ECO:0000256" key="1">
    <source>
        <dbReference type="ARBA" id="ARBA00022729"/>
    </source>
</evidence>
<dbReference type="InterPro" id="IPR039426">
    <property type="entry name" value="TonB-dep_rcpt-like"/>
</dbReference>
<keyword evidence="2" id="KW-0812">Transmembrane</keyword>
<evidence type="ECO:0000256" key="2">
    <source>
        <dbReference type="PROSITE-ProRule" id="PRU01360"/>
    </source>
</evidence>
<gene>
    <name evidence="4" type="ORF">A8C56_02515</name>
</gene>
<sequence>MHKIPKHLLLLAIAFIPAISLLAQKKVNGKVLSEAGENLSSVTITVQNATTGEKEFLISDSSGIFSIPSLNAGEKYNLYFEHVGYANDSLVNYSLSVNEASSLLIRMKPLRSTLEEVVVVGYGTQKKSEMIGSVAQVGAKQINNRTAPSLSNILTGQLPGVTLIQRSGQPGSDGATIQVRGVGSFGASPNPFILVDGVPVNSFNDINPNDVASVSVLKDASTAAIYGSRASNGVILVTTKSGEGNDGKVRVNYNAYYGAQKPTAYPRLVDAATYATLMNEAIPNSYTAEDIQKFKDGSDPYGHPNNNWIDQVFKKSAPQTAHNISISNKTKNTDYLMSFGFLDQKGIVSKNDYDRYSVRVNMTNRIWDKLTLTSRMSGAQYIDNQPAPPANVDINNMLDAIGQAVRTPPVYATVLSDGSLGLGLVNKGTPYTYLNNPSFYKNKQTDLMINERLDYNVIPDLKLSLIGAYSQLAGNSKRYLSTFMLTNNISTGPGNLTLQNQVNTYKTLQELVEYKKTIARHQFSILAGHTYEFSAISSSSASRSGYTNNDLTELVNGDAATQGNTGTSTELALDSYFGRLNYSFGNRYLIEGVLRYDGSSRFPSSKKYAAFPAVAVGWRLSEEKFLKNKVAWLNELKLKASYGTLGNQNLPTNITGLNSYYPYQSLLSPGFNYPFGGTTVPGVANTTLVDSNLHWESTRTKDIGLEATIFRGLNISVSYFDRYTYDIIVSPGSSVSSILGFTPGPTNGGELSNTGWEFTLGYNNHVGDFSYTISGNLSIINNKVLDLGVGNVTQPNGLVGNGTSLFIGYPMQMYYGYVADGLFKDASDIAGYADQKAINPTVQPGDIRYKDISGPDGVPDGKVDATYDRTFLGSQIPKYQYGINISLNYKNFDLSVTGQGVAAVKGQLNNYAGYAFYNNGTVQQFIADDHWSKENPNPNARYPRLEVLTNAGSPNTLSSSFYLLNAGYFKIRNIQLGYSLPSSLLKDGFIKSLRVNASAQNAVSFNKYPKGWDPEVNSSGAFYPIMANYSLGLNVNF</sequence>
<keyword evidence="2" id="KW-0472">Membrane</keyword>
<proteinExistence type="inferred from homology"/>
<dbReference type="Gene3D" id="2.60.40.1120">
    <property type="entry name" value="Carboxypeptidase-like, regulatory domain"/>
    <property type="match status" value="1"/>
</dbReference>
<dbReference type="SUPFAM" id="SSF49464">
    <property type="entry name" value="Carboxypeptidase regulatory domain-like"/>
    <property type="match status" value="1"/>
</dbReference>
<dbReference type="EMBL" id="CP015772">
    <property type="protein sequence ID" value="ANH79998.1"/>
    <property type="molecule type" value="Genomic_DNA"/>
</dbReference>
<dbReference type="GO" id="GO:0044718">
    <property type="term" value="P:siderophore transmembrane transport"/>
    <property type="evidence" value="ECO:0007669"/>
    <property type="project" value="TreeGrafter"/>
</dbReference>
<dbReference type="FunFam" id="2.170.130.10:FF:000003">
    <property type="entry name" value="SusC/RagA family TonB-linked outer membrane protein"/>
    <property type="match status" value="1"/>
</dbReference>
<dbReference type="NCBIfam" id="TIGR04056">
    <property type="entry name" value="OMP_RagA_SusC"/>
    <property type="match status" value="1"/>
</dbReference>
<dbReference type="RefSeq" id="WP_067751601.1">
    <property type="nucleotide sequence ID" value="NZ_CP015772.1"/>
</dbReference>
<dbReference type="Pfam" id="PF07715">
    <property type="entry name" value="Plug"/>
    <property type="match status" value="1"/>
</dbReference>
<dbReference type="InterPro" id="IPR012910">
    <property type="entry name" value="Plug_dom"/>
</dbReference>
<feature type="domain" description="TonB-dependent receptor plug" evidence="3">
    <location>
        <begin position="127"/>
        <end position="234"/>
    </location>
</feature>